<protein>
    <submittedName>
        <fullName evidence="2">Uncharacterized protein</fullName>
    </submittedName>
</protein>
<feature type="region of interest" description="Disordered" evidence="1">
    <location>
        <begin position="61"/>
        <end position="153"/>
    </location>
</feature>
<reference evidence="2" key="1">
    <citation type="submission" date="2024-06" db="EMBL/GenBank/DDBJ databases">
        <authorList>
            <person name="Liu X."/>
            <person name="Lenzi L."/>
            <person name="Haldenby T S."/>
            <person name="Uol C."/>
        </authorList>
    </citation>
    <scope>NUCLEOTIDE SEQUENCE</scope>
</reference>
<accession>A0AAV2T9Y8</accession>
<sequence length="239" mass="27197">MHSELFDLIRRRRHVWHYYQRSSRRKNLNLQRRRFLGRGCLSDRPSVCSSPRRASIRLITPDATASHLSSRTPGTKAKDEYYGRLREQSSRRLIRGKTKPRLAISDSPPLLEYPSSYSGKKDDLPAENDQKTKHLSPGTAHLESPSLLSSLSPTSRSVSLSSEVGTSSIRPFNLKLVLGLGGNLQDMVRRLKLLSPSSPLDLSDYRASSLVCSPNYYHRHSDFMLRRSSIVHLQHMSCR</sequence>
<name>A0AAV2T9Y8_CALDB</name>
<organism evidence="2 3">
    <name type="scientific">Calicophoron daubneyi</name>
    <name type="common">Rumen fluke</name>
    <name type="synonym">Paramphistomum daubneyi</name>
    <dbReference type="NCBI Taxonomy" id="300641"/>
    <lineage>
        <taxon>Eukaryota</taxon>
        <taxon>Metazoa</taxon>
        <taxon>Spiralia</taxon>
        <taxon>Lophotrochozoa</taxon>
        <taxon>Platyhelminthes</taxon>
        <taxon>Trematoda</taxon>
        <taxon>Digenea</taxon>
        <taxon>Plagiorchiida</taxon>
        <taxon>Pronocephalata</taxon>
        <taxon>Paramphistomoidea</taxon>
        <taxon>Paramphistomidae</taxon>
        <taxon>Calicophoron</taxon>
    </lineage>
</organism>
<dbReference type="Proteomes" id="UP001497525">
    <property type="component" value="Unassembled WGS sequence"/>
</dbReference>
<comment type="caution">
    <text evidence="2">The sequence shown here is derived from an EMBL/GenBank/DDBJ whole genome shotgun (WGS) entry which is preliminary data.</text>
</comment>
<dbReference type="AlphaFoldDB" id="A0AAV2T9Y8"/>
<evidence type="ECO:0000313" key="2">
    <source>
        <dbReference type="EMBL" id="CAL5132262.1"/>
    </source>
</evidence>
<evidence type="ECO:0000313" key="3">
    <source>
        <dbReference type="Proteomes" id="UP001497525"/>
    </source>
</evidence>
<feature type="compositionally biased region" description="Basic and acidic residues" evidence="1">
    <location>
        <begin position="119"/>
        <end position="132"/>
    </location>
</feature>
<feature type="compositionally biased region" description="Basic and acidic residues" evidence="1">
    <location>
        <begin position="76"/>
        <end position="90"/>
    </location>
</feature>
<proteinExistence type="predicted"/>
<evidence type="ECO:0000256" key="1">
    <source>
        <dbReference type="SAM" id="MobiDB-lite"/>
    </source>
</evidence>
<gene>
    <name evidence="2" type="ORF">CDAUBV1_LOCUS5102</name>
</gene>
<feature type="compositionally biased region" description="Low complexity" evidence="1">
    <location>
        <begin position="105"/>
        <end position="118"/>
    </location>
</feature>
<feature type="compositionally biased region" description="Low complexity" evidence="1">
    <location>
        <begin position="142"/>
        <end position="153"/>
    </location>
</feature>
<dbReference type="EMBL" id="CAXLJL010000123">
    <property type="protein sequence ID" value="CAL5132262.1"/>
    <property type="molecule type" value="Genomic_DNA"/>
</dbReference>